<evidence type="ECO:0000256" key="9">
    <source>
        <dbReference type="RuleBase" id="RU003733"/>
    </source>
</evidence>
<dbReference type="Gene3D" id="3.30.420.40">
    <property type="match status" value="2"/>
</dbReference>
<dbReference type="PROSITE" id="PS00445">
    <property type="entry name" value="FGGY_KINASES_2"/>
    <property type="match status" value="1"/>
</dbReference>
<dbReference type="EC" id="2.7.1.17" evidence="8 10"/>
<evidence type="ECO:0000256" key="4">
    <source>
        <dbReference type="ARBA" id="ARBA00022741"/>
    </source>
</evidence>
<evidence type="ECO:0000256" key="10">
    <source>
        <dbReference type="RuleBase" id="RU364073"/>
    </source>
</evidence>
<evidence type="ECO:0000256" key="1">
    <source>
        <dbReference type="ARBA" id="ARBA00009156"/>
    </source>
</evidence>
<dbReference type="InterPro" id="IPR050406">
    <property type="entry name" value="FGGY_Carb_Kinase"/>
</dbReference>
<dbReference type="RefSeq" id="WP_135849661.1">
    <property type="nucleotide sequence ID" value="NZ_RHPJ01000002.1"/>
</dbReference>
<feature type="active site" description="Proton acceptor" evidence="8">
    <location>
        <position position="235"/>
    </location>
</feature>
<dbReference type="NCBIfam" id="TIGR01312">
    <property type="entry name" value="XylB"/>
    <property type="match status" value="1"/>
</dbReference>
<dbReference type="Pfam" id="PF02782">
    <property type="entry name" value="FGGY_C"/>
    <property type="match status" value="1"/>
</dbReference>
<dbReference type="AlphaFoldDB" id="A0A4Z1E4K2"/>
<protein>
    <recommendedName>
        <fullName evidence="8 10">Xylulose kinase</fullName>
        <shortName evidence="8 10">Xylulokinase</shortName>
        <ecNumber evidence="8 10">2.7.1.17</ecNumber>
    </recommendedName>
</protein>
<dbReference type="EMBL" id="RHPJ01000002">
    <property type="protein sequence ID" value="TGO05702.1"/>
    <property type="molecule type" value="Genomic_DNA"/>
</dbReference>
<evidence type="ECO:0000256" key="3">
    <source>
        <dbReference type="ARBA" id="ARBA00022679"/>
    </source>
</evidence>
<keyword evidence="5 8" id="KW-0418">Kinase</keyword>
<dbReference type="InterPro" id="IPR018485">
    <property type="entry name" value="FGGY_C"/>
</dbReference>
<feature type="binding site" evidence="8">
    <location>
        <begin position="71"/>
        <end position="72"/>
    </location>
    <ligand>
        <name>substrate</name>
    </ligand>
</feature>
<dbReference type="GO" id="GO:0042732">
    <property type="term" value="P:D-xylose metabolic process"/>
    <property type="evidence" value="ECO:0007669"/>
    <property type="project" value="UniProtKB-KW"/>
</dbReference>
<dbReference type="SUPFAM" id="SSF53067">
    <property type="entry name" value="Actin-like ATPase domain"/>
    <property type="match status" value="2"/>
</dbReference>
<dbReference type="CDD" id="cd07809">
    <property type="entry name" value="ASKHA_NBD_FGGY_BaXK-like"/>
    <property type="match status" value="1"/>
</dbReference>
<comment type="similarity">
    <text evidence="1 8 9">Belongs to the FGGY kinase family.</text>
</comment>
<keyword evidence="7 8" id="KW-0119">Carbohydrate metabolism</keyword>
<sequence>MTLVAGIDSSTQSCKVVVRDAETGALVRSGAAPHPAGTEVDPRAWWDALGVAVREAGGLEDVSAISVGGQQHGMVVLDAAGEVIRPALLWNDSRSGQAAADLVSELGAAAWAEGTGTVPVASITVTKLRWLARHEPENAARVAAVCLPHDYLTWRLSGSTSLDDLVTDASDASGTGYFDGRTGTYRRDLLAHAFGRDDVVLPRVAGPREAVGVATAFGAGSATGRPALLGPGAGDNAAAALALGLGPGDVAISLGTSGVVSAVVAQPVSDPSGTVAGFSDATGNFLPLVVTVNCAQVLDATRRVLGVDVDELAALALAAPAGAQGVTLVPYLQGERTPNLPDATGAMHGLTLETWTRENVARAAFEAIVSSLAVGIDAVRDLGLEVASIRLLGGAAKSPALREIAPSVLGRDVLLPAAGEYVADGAARQAAWVLAASRDGSGDGLADLPVWETAGTEIASAPAAPHVREQYARAATQFLDRAPHGEGAAG</sequence>
<feature type="site" description="Important for activity" evidence="8">
    <location>
        <position position="8"/>
    </location>
</feature>
<evidence type="ECO:0000256" key="6">
    <source>
        <dbReference type="ARBA" id="ARBA00022840"/>
    </source>
</evidence>
<dbReference type="GO" id="GO:0005998">
    <property type="term" value="P:xylulose catabolic process"/>
    <property type="evidence" value="ECO:0007669"/>
    <property type="project" value="UniProtKB-UniRule"/>
</dbReference>
<comment type="catalytic activity">
    <reaction evidence="8 10">
        <text>D-xylulose + ATP = D-xylulose 5-phosphate + ADP + H(+)</text>
        <dbReference type="Rhea" id="RHEA:10964"/>
        <dbReference type="ChEBI" id="CHEBI:15378"/>
        <dbReference type="ChEBI" id="CHEBI:17140"/>
        <dbReference type="ChEBI" id="CHEBI:30616"/>
        <dbReference type="ChEBI" id="CHEBI:57737"/>
        <dbReference type="ChEBI" id="CHEBI:456216"/>
        <dbReference type="EC" id="2.7.1.17"/>
    </reaction>
</comment>
<dbReference type="OrthoDB" id="9805576at2"/>
<organism evidence="13 14">
    <name type="scientific">Serinibacter arcticus</name>
    <dbReference type="NCBI Taxonomy" id="1655435"/>
    <lineage>
        <taxon>Bacteria</taxon>
        <taxon>Bacillati</taxon>
        <taxon>Actinomycetota</taxon>
        <taxon>Actinomycetes</taxon>
        <taxon>Micrococcales</taxon>
        <taxon>Beutenbergiaceae</taxon>
        <taxon>Serinibacter</taxon>
    </lineage>
</organism>
<evidence type="ECO:0000313" key="13">
    <source>
        <dbReference type="EMBL" id="TGO05702.1"/>
    </source>
</evidence>
<keyword evidence="4 8" id="KW-0547">Nucleotide-binding</keyword>
<dbReference type="PANTHER" id="PTHR43095">
    <property type="entry name" value="SUGAR KINASE"/>
    <property type="match status" value="1"/>
</dbReference>
<dbReference type="GO" id="GO:0005524">
    <property type="term" value="F:ATP binding"/>
    <property type="evidence" value="ECO:0007669"/>
    <property type="project" value="UniProtKB-UniRule"/>
</dbReference>
<dbReference type="InterPro" id="IPR006000">
    <property type="entry name" value="Xylulokinase"/>
</dbReference>
<reference evidence="13 14" key="1">
    <citation type="submission" date="2018-11" db="EMBL/GenBank/DDBJ databases">
        <title>Complete genome sequencing of the Actinobacteria Serinibacter sp. K3-2.</title>
        <authorList>
            <person name="Rakitin A.L."/>
            <person name="Beletsky A.V."/>
            <person name="Mardanov A.V."/>
            <person name="Ravin N.V."/>
            <person name="Gromova A.S."/>
            <person name="Filippova S.N."/>
            <person name="Gal'Chenko V.F."/>
        </authorList>
    </citation>
    <scope>NUCLEOTIDE SEQUENCE [LARGE SCALE GENOMIC DNA]</scope>
    <source>
        <strain evidence="13 14">K3-2</strain>
    </source>
</reference>
<feature type="domain" description="Carbohydrate kinase FGGY C-terminal" evidence="12">
    <location>
        <begin position="251"/>
        <end position="432"/>
    </location>
</feature>
<keyword evidence="6 8" id="KW-0067">ATP-binding</keyword>
<proteinExistence type="inferred from homology"/>
<dbReference type="PROSITE" id="PS00933">
    <property type="entry name" value="FGGY_KINASES_1"/>
    <property type="match status" value="1"/>
</dbReference>
<feature type="domain" description="Carbohydrate kinase FGGY N-terminal" evidence="11">
    <location>
        <begin position="4"/>
        <end position="241"/>
    </location>
</feature>
<gene>
    <name evidence="8 10" type="primary">xylB</name>
    <name evidence="13" type="ORF">SERN_1706</name>
</gene>
<dbReference type="InterPro" id="IPR018484">
    <property type="entry name" value="FGGY_N"/>
</dbReference>
<keyword evidence="3 8" id="KW-0808">Transferase</keyword>
<evidence type="ECO:0000256" key="2">
    <source>
        <dbReference type="ARBA" id="ARBA00022629"/>
    </source>
</evidence>
<evidence type="ECO:0000256" key="5">
    <source>
        <dbReference type="ARBA" id="ARBA00022777"/>
    </source>
</evidence>
<dbReference type="InterPro" id="IPR043129">
    <property type="entry name" value="ATPase_NBD"/>
</dbReference>
<dbReference type="Pfam" id="PF00370">
    <property type="entry name" value="FGGY_N"/>
    <property type="match status" value="1"/>
</dbReference>
<dbReference type="InterPro" id="IPR018483">
    <property type="entry name" value="Carb_kinase_FGGY_CS"/>
</dbReference>
<dbReference type="InterPro" id="IPR000577">
    <property type="entry name" value="Carb_kinase_FGGY"/>
</dbReference>
<dbReference type="HAMAP" id="MF_02220">
    <property type="entry name" value="XylB"/>
    <property type="match status" value="1"/>
</dbReference>
<dbReference type="GO" id="GO:0004856">
    <property type="term" value="F:D-xylulokinase activity"/>
    <property type="evidence" value="ECO:0007669"/>
    <property type="project" value="UniProtKB-UniRule"/>
</dbReference>
<name>A0A4Z1E4K2_9MICO</name>
<keyword evidence="14" id="KW-1185">Reference proteome</keyword>
<dbReference type="PANTHER" id="PTHR43095:SF5">
    <property type="entry name" value="XYLULOSE KINASE"/>
    <property type="match status" value="1"/>
</dbReference>
<accession>A0A4Z1E4K2</accession>
<evidence type="ECO:0000256" key="8">
    <source>
        <dbReference type="HAMAP-Rule" id="MF_02220"/>
    </source>
</evidence>
<evidence type="ECO:0000313" key="14">
    <source>
        <dbReference type="Proteomes" id="UP000297318"/>
    </source>
</evidence>
<dbReference type="Proteomes" id="UP000297318">
    <property type="component" value="Unassembled WGS sequence"/>
</dbReference>
<evidence type="ECO:0000259" key="12">
    <source>
        <dbReference type="Pfam" id="PF02782"/>
    </source>
</evidence>
<evidence type="ECO:0000259" key="11">
    <source>
        <dbReference type="Pfam" id="PF00370"/>
    </source>
</evidence>
<dbReference type="PIRSF" id="PIRSF000538">
    <property type="entry name" value="GlpK"/>
    <property type="match status" value="1"/>
</dbReference>
<evidence type="ECO:0000256" key="7">
    <source>
        <dbReference type="ARBA" id="ARBA00023277"/>
    </source>
</evidence>
<comment type="caution">
    <text evidence="13">The sequence shown here is derived from an EMBL/GenBank/DDBJ whole genome shotgun (WGS) entry which is preliminary data.</text>
</comment>
<keyword evidence="2 8" id="KW-0859">Xylose metabolism</keyword>
<comment type="function">
    <text evidence="8">Catalyzes the phosphorylation of D-xylulose to D-xylulose 5-phosphate.</text>
</comment>